<reference evidence="3" key="1">
    <citation type="journal article" date="2012" name="Nat. Genet.">
        <title>Lifestyle transitions in plant pathogenic Colletotrichum fungi deciphered by genome and transcriptome analyses.</title>
        <authorList>
            <person name="O'Connell R.J."/>
            <person name="Thon M.R."/>
            <person name="Hacquard S."/>
            <person name="Amyotte S.G."/>
            <person name="Kleemann J."/>
            <person name="Torres M.F."/>
            <person name="Damm U."/>
            <person name="Buiate E.A."/>
            <person name="Epstein L."/>
            <person name="Alkan N."/>
            <person name="Altmueller J."/>
            <person name="Alvarado-Balderrama L."/>
            <person name="Bauser C.A."/>
            <person name="Becker C."/>
            <person name="Birren B.W."/>
            <person name="Chen Z."/>
            <person name="Choi J."/>
            <person name="Crouch J.A."/>
            <person name="Duvick J.P."/>
            <person name="Farman M.A."/>
            <person name="Gan P."/>
            <person name="Heiman D."/>
            <person name="Henrissat B."/>
            <person name="Howard R.J."/>
            <person name="Kabbage M."/>
            <person name="Koch C."/>
            <person name="Kracher B."/>
            <person name="Kubo Y."/>
            <person name="Law A.D."/>
            <person name="Lebrun M.-H."/>
            <person name="Lee Y.-H."/>
            <person name="Miyara I."/>
            <person name="Moore N."/>
            <person name="Neumann U."/>
            <person name="Nordstroem K."/>
            <person name="Panaccione D.G."/>
            <person name="Panstruga R."/>
            <person name="Place M."/>
            <person name="Proctor R.H."/>
            <person name="Prusky D."/>
            <person name="Rech G."/>
            <person name="Reinhardt R."/>
            <person name="Rollins J.A."/>
            <person name="Rounsley S."/>
            <person name="Schardl C.L."/>
            <person name="Schwartz D.C."/>
            <person name="Shenoy N."/>
            <person name="Shirasu K."/>
            <person name="Sikhakolli U.R."/>
            <person name="Stueber K."/>
            <person name="Sukno S.A."/>
            <person name="Sweigard J.A."/>
            <person name="Takano Y."/>
            <person name="Takahara H."/>
            <person name="Trail F."/>
            <person name="van der Does H.C."/>
            <person name="Voll L.M."/>
            <person name="Will I."/>
            <person name="Young S."/>
            <person name="Zeng Q."/>
            <person name="Zhang J."/>
            <person name="Zhou S."/>
            <person name="Dickman M.B."/>
            <person name="Schulze-Lefert P."/>
            <person name="Ver Loren van Themaat E."/>
            <person name="Ma L.-J."/>
            <person name="Vaillancourt L.J."/>
        </authorList>
    </citation>
    <scope>NUCLEOTIDE SEQUENCE [LARGE SCALE GENOMIC DNA]</scope>
    <source>
        <strain evidence="3">IMI 349063</strain>
    </source>
</reference>
<sequence>MAEIKIDSKAFHERVTRLAGAWKNDLRSKDGNIFHGASSIVVMMGKVEETPELHKNNAMHKTRELTFPYS</sequence>
<gene>
    <name evidence="2" type="ORF">CH063_05195</name>
</gene>
<dbReference type="InterPro" id="IPR029149">
    <property type="entry name" value="Creatin/AminoP/Spt16_N"/>
</dbReference>
<dbReference type="STRING" id="759273.H1UY61"/>
<accession>H1UY61</accession>
<dbReference type="AlphaFoldDB" id="H1UY61"/>
<name>H1UY61_COLHI</name>
<proteinExistence type="predicted"/>
<dbReference type="InterPro" id="IPR029148">
    <property type="entry name" value="FACT-SPT16_Nlobe"/>
</dbReference>
<protein>
    <recommendedName>
        <fullName evidence="1">FACT complex subunit SPT16 N-terminal lobe domain-containing protein</fullName>
    </recommendedName>
</protein>
<organism evidence="2 3">
    <name type="scientific">Colletotrichum higginsianum (strain IMI 349063)</name>
    <name type="common">Crucifer anthracnose fungus</name>
    <dbReference type="NCBI Taxonomy" id="759273"/>
    <lineage>
        <taxon>Eukaryota</taxon>
        <taxon>Fungi</taxon>
        <taxon>Dikarya</taxon>
        <taxon>Ascomycota</taxon>
        <taxon>Pezizomycotina</taxon>
        <taxon>Sordariomycetes</taxon>
        <taxon>Hypocreomycetidae</taxon>
        <taxon>Glomerellales</taxon>
        <taxon>Glomerellaceae</taxon>
        <taxon>Colletotrichum</taxon>
        <taxon>Colletotrichum destructivum species complex</taxon>
    </lineage>
</organism>
<dbReference type="VEuPathDB" id="FungiDB:CH63R_08990"/>
<dbReference type="EMBL" id="CACQ02000579">
    <property type="protein sequence ID" value="CCF32912.1"/>
    <property type="molecule type" value="Genomic_DNA"/>
</dbReference>
<evidence type="ECO:0000313" key="2">
    <source>
        <dbReference type="EMBL" id="CCF32912.1"/>
    </source>
</evidence>
<dbReference type="HOGENOM" id="CLU_2757637_0_0_1"/>
<evidence type="ECO:0000313" key="3">
    <source>
        <dbReference type="Proteomes" id="UP000007174"/>
    </source>
</evidence>
<dbReference type="eggNOG" id="KOG1189">
    <property type="taxonomic scope" value="Eukaryota"/>
</dbReference>
<dbReference type="Gene3D" id="3.40.350.10">
    <property type="entry name" value="Creatinase/prolidase N-terminal domain"/>
    <property type="match status" value="1"/>
</dbReference>
<dbReference type="Pfam" id="PF14826">
    <property type="entry name" value="FACT-Spt16_Nlob"/>
    <property type="match status" value="1"/>
</dbReference>
<feature type="domain" description="FACT complex subunit SPT16 N-terminal lobe" evidence="1">
    <location>
        <begin position="6"/>
        <end position="60"/>
    </location>
</feature>
<dbReference type="Proteomes" id="UP000007174">
    <property type="component" value="Unassembled WGS sequence"/>
</dbReference>
<evidence type="ECO:0000259" key="1">
    <source>
        <dbReference type="Pfam" id="PF14826"/>
    </source>
</evidence>